<gene>
    <name evidence="4" type="ORF">SAMN04488516_10321</name>
</gene>
<evidence type="ECO:0000313" key="4">
    <source>
        <dbReference type="EMBL" id="SDN56334.1"/>
    </source>
</evidence>
<dbReference type="PANTHER" id="PTHR38149:SF1">
    <property type="entry name" value="ATPASE"/>
    <property type="match status" value="1"/>
</dbReference>
<keyword evidence="5" id="KW-1185">Reference proteome</keyword>
<dbReference type="EMBL" id="FNIN01000003">
    <property type="protein sequence ID" value="SDN56334.1"/>
    <property type="molecule type" value="Genomic_DNA"/>
</dbReference>
<dbReference type="Proteomes" id="UP000199602">
    <property type="component" value="Unassembled WGS sequence"/>
</dbReference>
<dbReference type="InterPro" id="IPR046834">
    <property type="entry name" value="ABC_ATPase_C"/>
</dbReference>
<dbReference type="Pfam" id="PF20446">
    <property type="entry name" value="ABC_N"/>
    <property type="match status" value="1"/>
</dbReference>
<protein>
    <submittedName>
        <fullName evidence="4">Predicted ATPase of the ABC class</fullName>
    </submittedName>
</protein>
<accession>A0A1H0CEL3</accession>
<evidence type="ECO:0000259" key="1">
    <source>
        <dbReference type="Pfam" id="PF09818"/>
    </source>
</evidence>
<evidence type="ECO:0000259" key="2">
    <source>
        <dbReference type="Pfam" id="PF20446"/>
    </source>
</evidence>
<dbReference type="InterPro" id="IPR027417">
    <property type="entry name" value="P-loop_NTPase"/>
</dbReference>
<dbReference type="AlphaFoldDB" id="A0A1H0CEL3"/>
<name>A0A1H0CEL3_9BACT</name>
<dbReference type="SUPFAM" id="SSF52540">
    <property type="entry name" value="P-loop containing nucleoside triphosphate hydrolases"/>
    <property type="match status" value="1"/>
</dbReference>
<dbReference type="InterPro" id="IPR046833">
    <property type="entry name" value="ABC_N"/>
</dbReference>
<feature type="domain" description="MRB1590-like C-terminal" evidence="3">
    <location>
        <begin position="464"/>
        <end position="564"/>
    </location>
</feature>
<sequence length="564" mass="63430">MSSYQNLKIILKRIHGKGYKAYKEIKGNYLFPDFILFIDHVQADPFASPSKIRIRVSQKKALFPKNTYTPKIRAIALADYLTRKFHDEASKSCSKKGTGKSGLILIDKCGQEVLERSSCKITSEYVEVRFYIGLPAKGRTILGQEAEYIFYNLLPKLVQKTLLYPNLNSKDLQAHITCIEDQSWLRSQLSKNNLVAFIANGAILPRESGISDKPLPTAIPFMSPPSLEVEFNLPNKGKIKGMGIKKGITLIVGGGFHGKSTLLKALEKGVYNHIPGDGREFVITTESAVKIRAEDGRSIIKTDISPFISNLPFNQDTTNFSTQNASGSTSQAANIIEAIESKTFLLLLDEDTCATNFMLRDTRMQELVDKKFEPITPFLDRIQELYKNFSISTILVLGGCGDYFDVADTVIMLRNYQVVDVTLKAKKVAKQIPLQRKSEKIVPFTTIRPKIPQKNCLQEFKKGKVKVKDIYTILINREKLDLTALEQLVAKEQTNAISYILKKLAHQISSNQSLISQIEKILEKINKEGLDILNLGNQHPGSLALPRKQEIFAALNRYRNLKIK</sequence>
<dbReference type="Pfam" id="PF21117">
    <property type="entry name" value="MRB1590_C"/>
    <property type="match status" value="1"/>
</dbReference>
<dbReference type="InterPro" id="IPR019195">
    <property type="entry name" value="ABC_ATPase_put"/>
</dbReference>
<feature type="domain" description="ATPase of the ABC class N-terminal" evidence="2">
    <location>
        <begin position="5"/>
        <end position="164"/>
    </location>
</feature>
<dbReference type="RefSeq" id="WP_092064034.1">
    <property type="nucleotide sequence ID" value="NZ_FNIN01000003.1"/>
</dbReference>
<evidence type="ECO:0000313" key="5">
    <source>
        <dbReference type="Proteomes" id="UP000199602"/>
    </source>
</evidence>
<proteinExistence type="predicted"/>
<dbReference type="Pfam" id="PF09818">
    <property type="entry name" value="ABC_ATPase"/>
    <property type="match status" value="1"/>
</dbReference>
<dbReference type="OrthoDB" id="9809999at2"/>
<organism evidence="4 5">
    <name type="scientific">Desulfonauticus submarinus</name>
    <dbReference type="NCBI Taxonomy" id="206665"/>
    <lineage>
        <taxon>Bacteria</taxon>
        <taxon>Pseudomonadati</taxon>
        <taxon>Thermodesulfobacteriota</taxon>
        <taxon>Desulfovibrionia</taxon>
        <taxon>Desulfovibrionales</taxon>
        <taxon>Desulfonauticaceae</taxon>
        <taxon>Desulfonauticus</taxon>
    </lineage>
</organism>
<reference evidence="4 5" key="1">
    <citation type="submission" date="2016-10" db="EMBL/GenBank/DDBJ databases">
        <authorList>
            <person name="de Groot N.N."/>
        </authorList>
    </citation>
    <scope>NUCLEOTIDE SEQUENCE [LARGE SCALE GENOMIC DNA]</scope>
    <source>
        <strain evidence="4 5">DSM 15269</strain>
    </source>
</reference>
<dbReference type="STRING" id="206665.SAMN04488516_10321"/>
<dbReference type="InterPro" id="IPR049069">
    <property type="entry name" value="MRB1590-like_C"/>
</dbReference>
<dbReference type="PANTHER" id="PTHR38149">
    <property type="entry name" value="ATPASE"/>
    <property type="match status" value="1"/>
</dbReference>
<feature type="domain" description="ATPase of the ABC class C-terminal" evidence="1">
    <location>
        <begin position="169"/>
        <end position="445"/>
    </location>
</feature>
<evidence type="ECO:0000259" key="3">
    <source>
        <dbReference type="Pfam" id="PF21117"/>
    </source>
</evidence>